<reference evidence="2 3" key="1">
    <citation type="submission" date="2024-10" db="EMBL/GenBank/DDBJ databases">
        <title>Whole genome of Pseudomonas sp Strain RB5.</title>
        <authorList>
            <person name="Selami N."/>
        </authorList>
    </citation>
    <scope>NUCLEOTIDE SEQUENCE [LARGE SCALE GENOMIC DNA]</scope>
    <source>
        <strain evidence="2 3">RB5</strain>
    </source>
</reference>
<feature type="compositionally biased region" description="Polar residues" evidence="1">
    <location>
        <begin position="124"/>
        <end position="136"/>
    </location>
</feature>
<gene>
    <name evidence="2" type="ORF">ACGSLL_21860</name>
</gene>
<evidence type="ECO:0000313" key="3">
    <source>
        <dbReference type="Proteomes" id="UP001605918"/>
    </source>
</evidence>
<comment type="caution">
    <text evidence="2">The sequence shown here is derived from an EMBL/GenBank/DDBJ whole genome shotgun (WGS) entry which is preliminary data.</text>
</comment>
<protein>
    <submittedName>
        <fullName evidence="2">Uncharacterized protein</fullName>
    </submittedName>
</protein>
<accession>A0ABW7DG43</accession>
<dbReference type="Proteomes" id="UP001605918">
    <property type="component" value="Unassembled WGS sequence"/>
</dbReference>
<proteinExistence type="predicted"/>
<name>A0ABW7DG43_9PSED</name>
<feature type="region of interest" description="Disordered" evidence="1">
    <location>
        <begin position="415"/>
        <end position="454"/>
    </location>
</feature>
<dbReference type="EMBL" id="JBIEIL010000012">
    <property type="protein sequence ID" value="MFG6207004.1"/>
    <property type="molecule type" value="Genomic_DNA"/>
</dbReference>
<dbReference type="RefSeq" id="WP_394507896.1">
    <property type="nucleotide sequence ID" value="NZ_JBIEIL010000012.1"/>
</dbReference>
<feature type="compositionally biased region" description="Low complexity" evidence="1">
    <location>
        <begin position="433"/>
        <end position="444"/>
    </location>
</feature>
<organism evidence="2 3">
    <name type="scientific">Pseudomonas retamae</name>
    <dbReference type="NCBI Taxonomy" id="702110"/>
    <lineage>
        <taxon>Bacteria</taxon>
        <taxon>Pseudomonadati</taxon>
        <taxon>Pseudomonadota</taxon>
        <taxon>Gammaproteobacteria</taxon>
        <taxon>Pseudomonadales</taxon>
        <taxon>Pseudomonadaceae</taxon>
        <taxon>Pseudomonas</taxon>
    </lineage>
</organism>
<evidence type="ECO:0000313" key="2">
    <source>
        <dbReference type="EMBL" id="MFG6207004.1"/>
    </source>
</evidence>
<keyword evidence="3" id="KW-1185">Reference proteome</keyword>
<evidence type="ECO:0000256" key="1">
    <source>
        <dbReference type="SAM" id="MobiDB-lite"/>
    </source>
</evidence>
<sequence>MDRYWLKRDFLHGMQTADEDGFRWIVGRRFVDVEYAGGVETTHVGTDDAGIWHGKLLTERNPSGPRLYKNADRPTWRLSEQPATVPTGNAERLSLDPIAQKRPALAGTESTAVKQPRPADTPTYVDQSRYRPTSRSPDAQGYYEFMPYLSASATDIQFAFMDRFGKAVRIAPPAAGFGAEPAQFKHWTDREIWTLYGIDGADITRFRAEAEASGKPPDWVEARETINPHSDLLNNALRWLCPTLTRAQSETFLQSYNLLPSQLTRLRQELKTTLAMPQWAEAHKRLTEDLDNPQRLEQLSRDAAEELNLKRNAQHDWYAPESSLTGELREALLRKLGYLRNKHNCLYRTDVPGLFRGDERTPFELADDRTMLPRYHHEPGMTTHKPLSATFSLNEGQMYASSPAPEYLRYERQTNRYPGRGADEPSDSDTTDSESATSSDWSDPASPIPWDNDRHYRSTRQKQKQMFIYALDTRDLEVVPHEENMMFNSAARETPPTRFPSDDFEGLISVTRSGLAAERIWLLNSAQTKAARIDDIVAQAGDRAELIEAATRAGHANAWEYDRLIDSVEAAGLPIVRLSGNSNEFAYDIGWPDPVPPSSLT</sequence>
<feature type="region of interest" description="Disordered" evidence="1">
    <location>
        <begin position="103"/>
        <end position="136"/>
    </location>
</feature>